<name>A0ABV6SKV7_AZOPA</name>
<dbReference type="RefSeq" id="WP_376945938.1">
    <property type="nucleotide sequence ID" value="NZ_CP171449.1"/>
</dbReference>
<dbReference type="Gene3D" id="3.40.50.1820">
    <property type="entry name" value="alpha/beta hydrolase"/>
    <property type="match status" value="1"/>
</dbReference>
<sequence>MHYTLIIHGYSDCSESFEKLKKFLIDKDVGKVDTVLYVDYQSREDSLTLNDVVDGLNDALIAKNLVQQGGNSDHTFSIIVHSTGGLVIRHWIATYYGDQGRIDACPVKKIVMLAPANFGSPLAHRGKSFLGSLVKGRWKVGDFLEVGQKILDSLELASPFQWELAHRDLLVEKPWYNRKQIQLTIIAGLEDYDGIRGLVNSPGTDGTVVIAGTCLDSAKIHLDFRKPENDNGDYEPFRWSRYRPPVDFAFTVLSGYNHGSIISEIHEKNENQVSGLIRRALRQEDEHSFGEFIKELDTLRLANYKNSENPKPVFQQFIVRAVDDFGAAVTDFSLEFSLLKFERIIDHLVINDEKTFSENEERLSARLQSIIAAGFYTNRQDPSFRRFLVNLADLNALLDEAKELLGQDIAITVRIYIPDVEKGIRYEIGRLQNVLLYTSNKDRHDNDRPSFIFSNTTTLIEMKVDRYNHYVVIH</sequence>
<evidence type="ECO:0000313" key="1">
    <source>
        <dbReference type="EMBL" id="MFC0710168.1"/>
    </source>
</evidence>
<dbReference type="Proteomes" id="UP001589891">
    <property type="component" value="Unassembled WGS sequence"/>
</dbReference>
<dbReference type="SUPFAM" id="SSF53474">
    <property type="entry name" value="alpha/beta-Hydrolases"/>
    <property type="match status" value="1"/>
</dbReference>
<dbReference type="PANTHER" id="PTHR37946:SF1">
    <property type="entry name" value="SLL1969 PROTEIN"/>
    <property type="match status" value="1"/>
</dbReference>
<dbReference type="EMBL" id="JBHLSS010000070">
    <property type="protein sequence ID" value="MFC0710168.1"/>
    <property type="molecule type" value="Genomic_DNA"/>
</dbReference>
<protein>
    <submittedName>
        <fullName evidence="1">Esterase/lipase family protein</fullName>
    </submittedName>
</protein>
<comment type="caution">
    <text evidence="1">The sequence shown here is derived from an EMBL/GenBank/DDBJ whole genome shotgun (WGS) entry which is preliminary data.</text>
</comment>
<dbReference type="PANTHER" id="PTHR37946">
    <property type="entry name" value="SLL1969 PROTEIN"/>
    <property type="match status" value="1"/>
</dbReference>
<evidence type="ECO:0000313" key="2">
    <source>
        <dbReference type="Proteomes" id="UP001589891"/>
    </source>
</evidence>
<gene>
    <name evidence="1" type="ORF">ACFFGX_11555</name>
</gene>
<proteinExistence type="predicted"/>
<reference evidence="1 2" key="1">
    <citation type="submission" date="2024-09" db="EMBL/GenBank/DDBJ databases">
        <authorList>
            <person name="Sun Q."/>
            <person name="Mori K."/>
        </authorList>
    </citation>
    <scope>NUCLEOTIDE SEQUENCE [LARGE SCALE GENOMIC DNA]</scope>
    <source>
        <strain evidence="1 2">NCAIM B.01794</strain>
    </source>
</reference>
<accession>A0ABV6SKV7</accession>
<dbReference type="InterPro" id="IPR029058">
    <property type="entry name" value="AB_hydrolase_fold"/>
</dbReference>
<keyword evidence="2" id="KW-1185">Reference proteome</keyword>
<organism evidence="1 2">
    <name type="scientific">Azorhizophilus paspali</name>
    <name type="common">Azotobacter paspali</name>
    <dbReference type="NCBI Taxonomy" id="69963"/>
    <lineage>
        <taxon>Bacteria</taxon>
        <taxon>Pseudomonadati</taxon>
        <taxon>Pseudomonadota</taxon>
        <taxon>Gammaproteobacteria</taxon>
        <taxon>Pseudomonadales</taxon>
        <taxon>Pseudomonadaceae</taxon>
        <taxon>Azorhizophilus</taxon>
    </lineage>
</organism>